<dbReference type="Gene3D" id="3.90.1150.200">
    <property type="match status" value="1"/>
</dbReference>
<dbReference type="EMBL" id="CP012673">
    <property type="protein sequence ID" value="AUX48223.1"/>
    <property type="molecule type" value="Genomic_DNA"/>
</dbReference>
<feature type="region of interest" description="Disordered" evidence="1">
    <location>
        <begin position="1"/>
        <end position="44"/>
    </location>
</feature>
<dbReference type="SUPFAM" id="SSF159888">
    <property type="entry name" value="YdhG-like"/>
    <property type="match status" value="1"/>
</dbReference>
<name>A0A2L0F9L0_SORCE</name>
<dbReference type="RefSeq" id="WP_104986112.1">
    <property type="nucleotide sequence ID" value="NZ_CP012673.1"/>
</dbReference>
<evidence type="ECO:0000259" key="2">
    <source>
        <dbReference type="Pfam" id="PF08818"/>
    </source>
</evidence>
<gene>
    <name evidence="3" type="ORF">SOCE26_097540</name>
</gene>
<dbReference type="AlphaFoldDB" id="A0A2L0F9L0"/>
<dbReference type="Pfam" id="PF08818">
    <property type="entry name" value="DUF1801"/>
    <property type="match status" value="1"/>
</dbReference>
<reference evidence="3 4" key="1">
    <citation type="submission" date="2015-09" db="EMBL/GenBank/DDBJ databases">
        <title>Sorangium comparison.</title>
        <authorList>
            <person name="Zaburannyi N."/>
            <person name="Bunk B."/>
            <person name="Overmann J."/>
            <person name="Mueller R."/>
        </authorList>
    </citation>
    <scope>NUCLEOTIDE SEQUENCE [LARGE SCALE GENOMIC DNA]</scope>
    <source>
        <strain evidence="3 4">So ce26</strain>
    </source>
</reference>
<dbReference type="OrthoDB" id="9811812at2"/>
<organism evidence="3 4">
    <name type="scientific">Sorangium cellulosum</name>
    <name type="common">Polyangium cellulosum</name>
    <dbReference type="NCBI Taxonomy" id="56"/>
    <lineage>
        <taxon>Bacteria</taxon>
        <taxon>Pseudomonadati</taxon>
        <taxon>Myxococcota</taxon>
        <taxon>Polyangia</taxon>
        <taxon>Polyangiales</taxon>
        <taxon>Polyangiaceae</taxon>
        <taxon>Sorangium</taxon>
    </lineage>
</organism>
<feature type="domain" description="YdhG-like" evidence="2">
    <location>
        <begin position="59"/>
        <end position="164"/>
    </location>
</feature>
<feature type="compositionally biased region" description="Low complexity" evidence="1">
    <location>
        <begin position="26"/>
        <end position="35"/>
    </location>
</feature>
<dbReference type="Proteomes" id="UP000238348">
    <property type="component" value="Chromosome"/>
</dbReference>
<evidence type="ECO:0000256" key="1">
    <source>
        <dbReference type="SAM" id="MobiDB-lite"/>
    </source>
</evidence>
<accession>A0A2L0F9L0</accession>
<protein>
    <recommendedName>
        <fullName evidence="2">YdhG-like domain-containing protein</fullName>
    </recommendedName>
</protein>
<proteinExistence type="predicted"/>
<evidence type="ECO:0000313" key="4">
    <source>
        <dbReference type="Proteomes" id="UP000238348"/>
    </source>
</evidence>
<dbReference type="InterPro" id="IPR014922">
    <property type="entry name" value="YdhG-like"/>
</dbReference>
<evidence type="ECO:0000313" key="3">
    <source>
        <dbReference type="EMBL" id="AUX48223.1"/>
    </source>
</evidence>
<sequence length="167" mass="18505">MKRTPEKPSKPRASTQKGSSAERAPRGAPRAKAAPLEPGGAQTHPDVIEFLRALDHPMKREIEAVRQIILGVSPEIHEEIKWNAPSFRTTDHFATFNLRTKEHVRLILHRGVKVKDTATKGLEIADPAGLLEWLAKDRCLVTLGDGKDIEAKRAALEAVLRAWIASM</sequence>